<evidence type="ECO:0008006" key="4">
    <source>
        <dbReference type="Google" id="ProtNLM"/>
    </source>
</evidence>
<gene>
    <name evidence="2" type="ORF">SK1126_1397</name>
</gene>
<dbReference type="InterPro" id="IPR000675">
    <property type="entry name" value="Cutinase/axe"/>
</dbReference>
<dbReference type="Gene3D" id="3.40.50.1820">
    <property type="entry name" value="alpha/beta hydrolase"/>
    <property type="match status" value="1"/>
</dbReference>
<dbReference type="SUPFAM" id="SSF53474">
    <property type="entry name" value="alpha/beta-Hydrolases"/>
    <property type="match status" value="1"/>
</dbReference>
<dbReference type="Pfam" id="PF01083">
    <property type="entry name" value="Cutinase"/>
    <property type="match status" value="1"/>
</dbReference>
<dbReference type="AlphaFoldDB" id="A0A081PP12"/>
<name>A0A081PP12_STRMT</name>
<dbReference type="Proteomes" id="UP000028093">
    <property type="component" value="Unassembled WGS sequence"/>
</dbReference>
<organism evidence="2 3">
    <name type="scientific">Streptococcus mitis</name>
    <dbReference type="NCBI Taxonomy" id="28037"/>
    <lineage>
        <taxon>Bacteria</taxon>
        <taxon>Bacillati</taxon>
        <taxon>Bacillota</taxon>
        <taxon>Bacilli</taxon>
        <taxon>Lactobacillales</taxon>
        <taxon>Streptococcaceae</taxon>
        <taxon>Streptococcus</taxon>
        <taxon>Streptococcus mitis group</taxon>
    </lineage>
</organism>
<dbReference type="GO" id="GO:0016787">
    <property type="term" value="F:hydrolase activity"/>
    <property type="evidence" value="ECO:0007669"/>
    <property type="project" value="UniProtKB-KW"/>
</dbReference>
<sequence length="573" mass="63678">MSNSNLKTFDNFYADLAQATYRGRPILFPYEKLRKDERNALDSGDSIYFDFSKDIKTYNIDRKIMEITPGGKKLPHDGKVYLQPDSELHTVEDTIKFQVGDPGGGVHQEEPPIKVYQKGLLTDEKAGFNAYYLTDTPTLTNDTTKTYMAIRGSDAISYENWNDWIDNDAKFALNHIHIPQAKLATAGMKAKIAEMREKAPNATMDITGHSLGTIVSAQGVAGLSDEELEKISKVVLFDGPDTTKSLKKMGLSDEKIKKISEKIEYYVNPFDIVGMLNREHTIAQLPGDSDEPLKKPVGKVNVLVPLHYTQITDPESSHDFGVFQSDGKGNLLTASEDFHPELLRAGEKLSRLIATSLDSLRALGVDDNVASNILNAIMRGEALTKMAIGYAVYKNYTIEYSKIVEEARQESIKWDREAIPRYQEQLRSGNLSGNQRILVRAQLLQTAAQLANFDMEDKVKSVKTLLSDAKEDIQNIVKETRSTAFDMVGYLSSSEVTNLLSGFDTTSFWDEGLASDTKTAATSFLTQIQQLGESLVKASGSFETIDRDSAEDFNNLLADVKQTWRGKNGSPNG</sequence>
<accession>A0A081PP12</accession>
<reference evidence="2 3" key="1">
    <citation type="submission" date="2014-05" db="EMBL/GenBank/DDBJ databases">
        <authorList>
            <person name="Daugherty S.C."/>
            <person name="Tallon L.J."/>
            <person name="Sadzewicz L."/>
            <person name="Kilian M."/>
            <person name="Tettelin H."/>
        </authorList>
    </citation>
    <scope>NUCLEOTIDE SEQUENCE [LARGE SCALE GENOMIC DNA]</scope>
    <source>
        <strain evidence="2 3">SK1126</strain>
    </source>
</reference>
<evidence type="ECO:0000256" key="1">
    <source>
        <dbReference type="ARBA" id="ARBA00022801"/>
    </source>
</evidence>
<evidence type="ECO:0000313" key="2">
    <source>
        <dbReference type="EMBL" id="KEQ32435.1"/>
    </source>
</evidence>
<proteinExistence type="predicted"/>
<protein>
    <recommendedName>
        <fullName evidence="4">DUF2974 domain-containing protein</fullName>
    </recommendedName>
</protein>
<keyword evidence="1" id="KW-0378">Hydrolase</keyword>
<dbReference type="RefSeq" id="WP_020902064.1">
    <property type="nucleotide sequence ID" value="NZ_JPFT01000006.1"/>
</dbReference>
<evidence type="ECO:0000313" key="3">
    <source>
        <dbReference type="Proteomes" id="UP000028093"/>
    </source>
</evidence>
<comment type="caution">
    <text evidence="2">The sequence shown here is derived from an EMBL/GenBank/DDBJ whole genome shotgun (WGS) entry which is preliminary data.</text>
</comment>
<dbReference type="InterPro" id="IPR029058">
    <property type="entry name" value="AB_hydrolase_fold"/>
</dbReference>
<dbReference type="PATRIC" id="fig|28037.99.peg.1311"/>
<dbReference type="EMBL" id="JPFT01000006">
    <property type="protein sequence ID" value="KEQ32435.1"/>
    <property type="molecule type" value="Genomic_DNA"/>
</dbReference>